<evidence type="ECO:0000256" key="1">
    <source>
        <dbReference type="ARBA" id="ARBA00004613"/>
    </source>
</evidence>
<keyword evidence="5" id="KW-1185">Reference proteome</keyword>
<proteinExistence type="predicted"/>
<dbReference type="NCBIfam" id="TIGR03696">
    <property type="entry name" value="Rhs_assc_core"/>
    <property type="match status" value="1"/>
</dbReference>
<dbReference type="GO" id="GO:0005737">
    <property type="term" value="C:cytoplasm"/>
    <property type="evidence" value="ECO:0007669"/>
    <property type="project" value="InterPro"/>
</dbReference>
<keyword evidence="3" id="KW-0843">Virulence</keyword>
<keyword evidence="2" id="KW-0964">Secreted</keyword>
<accession>A0AA37T893</accession>
<dbReference type="PANTHER" id="PTHR32305">
    <property type="match status" value="1"/>
</dbReference>
<reference evidence="4 5" key="1">
    <citation type="journal article" date="2014" name="Int. J. Syst. Evol. Microbiol.">
        <title>Complete genome sequence of Corynebacterium casei LMG S-19264T (=DSM 44701T), isolated from a smear-ripened cheese.</title>
        <authorList>
            <consortium name="US DOE Joint Genome Institute (JGI-PGF)"/>
            <person name="Walter F."/>
            <person name="Albersmeier A."/>
            <person name="Kalinowski J."/>
            <person name="Ruckert C."/>
        </authorList>
    </citation>
    <scope>NUCLEOTIDE SEQUENCE [LARGE SCALE GENOMIC DNA]</scope>
    <source>
        <strain evidence="4 5">NBRC 110095</strain>
    </source>
</reference>
<dbReference type="InterPro" id="IPR031325">
    <property type="entry name" value="RHS_repeat"/>
</dbReference>
<dbReference type="Pfam" id="PF03534">
    <property type="entry name" value="SpvB"/>
    <property type="match status" value="1"/>
</dbReference>
<gene>
    <name evidence="4" type="ORF">GCM10007877_13600</name>
</gene>
<dbReference type="InterPro" id="IPR050708">
    <property type="entry name" value="T6SS_VgrG/RHS"/>
</dbReference>
<dbReference type="RefSeq" id="WP_232595807.1">
    <property type="nucleotide sequence ID" value="NZ_BSPD01000032.1"/>
</dbReference>
<comment type="subcellular location">
    <subcellularLocation>
        <location evidence="1">Secreted</location>
    </subcellularLocation>
</comment>
<sequence>MSIKRLNWLSALVVSCIGFHGHTEAQQPIDLDDDRYTVYVGDTNGDGKDDIYLERKDTIIPILGEVVTPIPVQIGDNFLIETNGDNYNSAVVISDAQVNVASLSRVNSALYFDYNGDGITDIVLRKQGTMLYDMAILGGGSNRPQFAANIDLDGAGGSNAIPPSVAGTVNVNRASVVASDKIGALAGQFRVNESGAATYSVPIFVPKGTAGVAPEVSLNYSSQSGNGLVGQGWSIGGVSSISRCRQTLLVDGKARPITWSDEDRFCFNGQRLVLTGGDSYGAVGSTYRTEIDNFSVIKAVAGTAGHPQYFEVHAKDGSISYYGNTADSRITRSNGQALTWAINRFKDNVGNRIDYRYNKTANTHKIDKIEYGSAGQLHSKVDFHYEAGRQDVISGYSAGIQVKTVDRLNAITVHNGSAQLRKYFVNYDTVNTDLSRVTSVQECAGANADVCTPATKFNWSYPVVGFDANATDSFGASNQPLLDYKPFDVNGDGRMDLAYLTYSKGNDDYLFRYAVSDGNKLVNQNFEIRYHETPGDGEKVKIEAVDYNADGRGDILLYSSREEKWTLYLSTPMSNGQWRLQKISGELDFLKEERTFFSDLNGDGLVDAYYYRAPFVPYSAGRADITVHYMIKDVEDNASSSTFYRFSPNAKKYFLSDIDTGVGNTYPYQSRDVIPSTFGDYNGDGYVDVVMTACAQNCSSHLASLTPSGFLDLEIQFPIEVSSVRSGSQVVDFNNDGYTDIFTHDTAYISDGSRLFSIGKIGNDDYESETFRDINNDGYPDFIYQNTNLKRLKVKYWLPKESRFSNTSSDIPQYVVDLNAYRNRISGSSVSLPPAYRSFFPTTGNNKDQYLFMDVTGNGALDAIFYDYSDQRFKFYHNKNKGVINHSISSVTNGLGEVISINYEPISQTESYTYIDAVTTSNSTRRRCFSVNSITSCFPYASKVLSKTEFYQQLNTPFDGLDNTVSNEIEAPVLSGIGAMYVVTRVSSSDPTATDNNNMSRVSYHYSGAKLQAGGRGFLGFKKLSTIDEQTGVRTETTYRQDFPYIGSPLSTVSYLGSNILTEANNKWGRKIFQYAIYNPQPCPEGAMCKPTPPTYLGKKRYQPFIENSLEKTFRVNSSLNTSDQPSISIGSNIVSQLEVSSLYDNFGNPTRIIQKTTGDGVTYTLTTNNQYGNSDEYRRLGRLTRSSVTHSRNDNSDSDITRVSEFNYYGLNESGCSGGHRFRGMLCREVIEPGTEYQLATTYEYDVFGNQVKSTSMGSNGSSVESRSSSATFTSIGRYGDTSTNAFNQRISDVSAFNLYGEPTHIKDTLGNTAQFAYSDFGAQYYEYSPAGNHTITLKQPKGGRCPANSSFQINQRTGDGSEAIECFDKLGRSIRKTAKLMDGSWTYSDTHYGQLGRVVKQSEPYKPGQAIYWTHYTYDVLGNVLKITQPPVDGAARISRVSYAGLSTTTTNARGYNKTETNNALGELKTVRDAAGTTVTYQYDDVGNLRFTTTQSGAVSHRIEVGYDAASKGRFKSHMRDPDKGYWSYRFNAFGELIRQTNANGQTTTMEYDRLGRMTGRKDQDGTNAVWAYHNGGGNGATQLAYEVQYASNGNQQYRVGYDYDSLGRAYRKTTSIDGVAHTERTTFDQYGRVFQSFDSASVKGASNGVRYTYQNGQLHKVLDAHNTSHAYYQVVSVDARGNVTQYQFGNGVTTTASYDPSTGMIDTQTASVGSITGKIQELVYDWDTVGNLESRIERSGNKNLTETFHYDRINRLDWSQVSGRGRQNFDYDAFGNITFKTGVGHYRYGSACASGGYGAHAVCALRATSSGSEVETFEYDANGNMVAHRNARGDDRTFVYSSFDKPVLIEQGTHVVTFDYGTARNRYRRVDDANGDITETLYLGNVEKITKPNGTQQYKRYINGVAVVTIEIGTQNNFEREVTHYLHKDHLGSTDVITDYVGNVIQDMSFDAWGMRREAANWASYSVKDLIVMAGSYSLANVQGNNDITTRGFTGHEQVDQVGVIHMNGRIYDARLSRFLQADPLIDGVAHTQGYNRYSYGKSNPLNGTDPSGYDFFREVFDDITGITESPVLNAAAQLLSCYFGGPVGCGAYAAASARGHGASGFQSLMAGFTAYISANAFLNLNAVNFGAGLYGATLKALAYGSLGGTTSVLQGGKFGHGFVSAGLGQALGGGGGKLPTRVLVGAVIGGTVSELTGGKFANGAATAAFFTMVRSAMGVLSNTGKGGHGPGAPPNETPQERIDRLKRQAFEDYPELEELYGDIEVVPGKFWNSDTHGEWSGQNRLTIAYEGRTDEWIQMTIVHEFLHVDEAAFLNQLRNIYRFSEIFNHYSDYRINNDWHDPNIRKFGRDYHQHLLDRKALGEFFPDQVSPMPSLDDLPWRK</sequence>
<name>A0AA37T893_9GAMM</name>
<dbReference type="InterPro" id="IPR006530">
    <property type="entry name" value="YD"/>
</dbReference>
<evidence type="ECO:0008006" key="6">
    <source>
        <dbReference type="Google" id="ProtNLM"/>
    </source>
</evidence>
<dbReference type="Pfam" id="PF05593">
    <property type="entry name" value="RHS_repeat"/>
    <property type="match status" value="2"/>
</dbReference>
<evidence type="ECO:0000313" key="5">
    <source>
        <dbReference type="Proteomes" id="UP001156870"/>
    </source>
</evidence>
<organism evidence="4 5">
    <name type="scientific">Marinibactrum halimedae</name>
    <dbReference type="NCBI Taxonomy" id="1444977"/>
    <lineage>
        <taxon>Bacteria</taxon>
        <taxon>Pseudomonadati</taxon>
        <taxon>Pseudomonadota</taxon>
        <taxon>Gammaproteobacteria</taxon>
        <taxon>Cellvibrionales</taxon>
        <taxon>Cellvibrionaceae</taxon>
        <taxon>Marinibactrum</taxon>
    </lineage>
</organism>
<evidence type="ECO:0000256" key="3">
    <source>
        <dbReference type="ARBA" id="ARBA00023026"/>
    </source>
</evidence>
<dbReference type="EMBL" id="BSPD01000032">
    <property type="protein sequence ID" value="GLS25646.1"/>
    <property type="molecule type" value="Genomic_DNA"/>
</dbReference>
<dbReference type="InterPro" id="IPR022385">
    <property type="entry name" value="Rhs_assc_core"/>
</dbReference>
<dbReference type="Proteomes" id="UP001156870">
    <property type="component" value="Unassembled WGS sequence"/>
</dbReference>
<dbReference type="InterPro" id="IPR003284">
    <property type="entry name" value="Sal_SpvB"/>
</dbReference>
<dbReference type="GO" id="GO:0005576">
    <property type="term" value="C:extracellular region"/>
    <property type="evidence" value="ECO:0007669"/>
    <property type="project" value="UniProtKB-SubCell"/>
</dbReference>
<dbReference type="NCBIfam" id="TIGR01643">
    <property type="entry name" value="YD_repeat_2x"/>
    <property type="match status" value="1"/>
</dbReference>
<dbReference type="PANTHER" id="PTHR32305:SF15">
    <property type="entry name" value="PROTEIN RHSA-RELATED"/>
    <property type="match status" value="1"/>
</dbReference>
<dbReference type="SUPFAM" id="SSF69318">
    <property type="entry name" value="Integrin alpha N-terminal domain"/>
    <property type="match status" value="2"/>
</dbReference>
<protein>
    <recommendedName>
        <fullName evidence="6">Insecticide toxin TcdB middle/N-terminal domain-containing protein</fullName>
    </recommendedName>
</protein>
<evidence type="ECO:0000256" key="2">
    <source>
        <dbReference type="ARBA" id="ARBA00022525"/>
    </source>
</evidence>
<comment type="caution">
    <text evidence="4">The sequence shown here is derived from an EMBL/GenBank/DDBJ whole genome shotgun (WGS) entry which is preliminary data.</text>
</comment>
<dbReference type="Gene3D" id="2.40.128.340">
    <property type="match status" value="1"/>
</dbReference>
<dbReference type="PROSITE" id="PS51257">
    <property type="entry name" value="PROKAR_LIPOPROTEIN"/>
    <property type="match status" value="1"/>
</dbReference>
<evidence type="ECO:0000313" key="4">
    <source>
        <dbReference type="EMBL" id="GLS25646.1"/>
    </source>
</evidence>
<dbReference type="Gene3D" id="2.180.10.10">
    <property type="entry name" value="RHS repeat-associated core"/>
    <property type="match status" value="2"/>
</dbReference>
<dbReference type="InterPro" id="IPR028994">
    <property type="entry name" value="Integrin_alpha_N"/>
</dbReference>